<evidence type="ECO:0000313" key="3">
    <source>
        <dbReference type="Proteomes" id="UP000829999"/>
    </source>
</evidence>
<feature type="region of interest" description="Disordered" evidence="2">
    <location>
        <begin position="305"/>
        <end position="438"/>
    </location>
</feature>
<feature type="compositionally biased region" description="Basic residues" evidence="2">
    <location>
        <begin position="115"/>
        <end position="124"/>
    </location>
</feature>
<gene>
    <name evidence="4" type="primary">LOC118263104</name>
</gene>
<evidence type="ECO:0000256" key="1">
    <source>
        <dbReference type="SAM" id="Coils"/>
    </source>
</evidence>
<feature type="compositionally biased region" description="Polar residues" evidence="2">
    <location>
        <begin position="140"/>
        <end position="149"/>
    </location>
</feature>
<protein>
    <submittedName>
        <fullName evidence="4">Transcriptional regulatory protein AlgP-like</fullName>
    </submittedName>
</protein>
<dbReference type="OrthoDB" id="7479546at2759"/>
<dbReference type="RefSeq" id="XP_050551612.1">
    <property type="nucleotide sequence ID" value="XM_050695655.1"/>
</dbReference>
<dbReference type="AlphaFoldDB" id="A0A9R0EW05"/>
<keyword evidence="1" id="KW-0175">Coiled coil</keyword>
<name>A0A9R0EW05_SPOFR</name>
<reference evidence="4" key="1">
    <citation type="submission" date="2025-08" db="UniProtKB">
        <authorList>
            <consortium name="RefSeq"/>
        </authorList>
    </citation>
    <scope>IDENTIFICATION</scope>
    <source>
        <tissue evidence="4">Whole larval tissue</tissue>
    </source>
</reference>
<feature type="compositionally biased region" description="Low complexity" evidence="2">
    <location>
        <begin position="319"/>
        <end position="332"/>
    </location>
</feature>
<feature type="compositionally biased region" description="Basic residues" evidence="2">
    <location>
        <begin position="394"/>
        <end position="408"/>
    </location>
</feature>
<evidence type="ECO:0000313" key="4">
    <source>
        <dbReference type="RefSeq" id="XP_050551612.1"/>
    </source>
</evidence>
<dbReference type="GeneID" id="118263104"/>
<organism evidence="3 4">
    <name type="scientific">Spodoptera frugiperda</name>
    <name type="common">Fall armyworm</name>
    <dbReference type="NCBI Taxonomy" id="7108"/>
    <lineage>
        <taxon>Eukaryota</taxon>
        <taxon>Metazoa</taxon>
        <taxon>Ecdysozoa</taxon>
        <taxon>Arthropoda</taxon>
        <taxon>Hexapoda</taxon>
        <taxon>Insecta</taxon>
        <taxon>Pterygota</taxon>
        <taxon>Neoptera</taxon>
        <taxon>Endopterygota</taxon>
        <taxon>Lepidoptera</taxon>
        <taxon>Glossata</taxon>
        <taxon>Ditrysia</taxon>
        <taxon>Noctuoidea</taxon>
        <taxon>Noctuidae</taxon>
        <taxon>Amphipyrinae</taxon>
        <taxon>Spodoptera</taxon>
    </lineage>
</organism>
<feature type="compositionally biased region" description="Polar residues" evidence="2">
    <location>
        <begin position="428"/>
        <end position="438"/>
    </location>
</feature>
<sequence>MQTEKNITNIPPEEEKVGELSSPAVVLAEGPSGSGARGEALDSSGKSHTRAPSRKGSDSESDSSSVSGVSVILKRQTRSTFKRPRMEEGLGLSSSSNALEAPAPPKIPTAARGGGRGKAKRRAATARSKPAECPAAADSTLKSAAQSDSSVMEVLDVEGSKGARLSETLRQAVREGLRLVAGKKTQSARAAQLKLVEAEIMAAAFDVCRIPSAGKVHQELAEMRRELARLSVSNAALEAELRSTKAELAACRRSQLQPPAQPQAEPDVLGLLRREMTAFQQRYDVLESRLLRPPLAASSTYAAVAARPSSSSGQTGRGAQPPARTRAALPARAPAPPPTQGPAVQTTDASAGRKKRRRGAAAQQIAPATGVPTPTARGSEWQVVGEARRVAKEARKRRKKEQRQRRQQQRREKVAQCKAAIERDATPAPTSDSQITVK</sequence>
<evidence type="ECO:0000256" key="2">
    <source>
        <dbReference type="SAM" id="MobiDB-lite"/>
    </source>
</evidence>
<keyword evidence="3" id="KW-1185">Reference proteome</keyword>
<feature type="compositionally biased region" description="Basic and acidic residues" evidence="2">
    <location>
        <begin position="409"/>
        <end position="425"/>
    </location>
</feature>
<feature type="region of interest" description="Disordered" evidence="2">
    <location>
        <begin position="1"/>
        <end position="149"/>
    </location>
</feature>
<proteinExistence type="predicted"/>
<feature type="coiled-coil region" evidence="1">
    <location>
        <begin position="220"/>
        <end position="254"/>
    </location>
</feature>
<feature type="compositionally biased region" description="Low complexity" evidence="2">
    <location>
        <begin position="62"/>
        <end position="71"/>
    </location>
</feature>
<dbReference type="Proteomes" id="UP000829999">
    <property type="component" value="Chromosome 8"/>
</dbReference>
<accession>A0A9R0EW05</accession>